<dbReference type="GO" id="GO:0005849">
    <property type="term" value="C:mRNA cleavage factor complex"/>
    <property type="evidence" value="ECO:0007669"/>
    <property type="project" value="TreeGrafter"/>
</dbReference>
<dbReference type="VEuPathDB" id="FungiDB:SOCG_04315"/>
<feature type="region of interest" description="Disordered" evidence="1">
    <location>
        <begin position="541"/>
        <end position="580"/>
    </location>
</feature>
<dbReference type="OMA" id="ARSDFAN"/>
<dbReference type="GO" id="GO:0005737">
    <property type="term" value="C:cytoplasm"/>
    <property type="evidence" value="ECO:0007669"/>
    <property type="project" value="TreeGrafter"/>
</dbReference>
<dbReference type="SMART" id="SM00582">
    <property type="entry name" value="RPR"/>
    <property type="match status" value="1"/>
</dbReference>
<dbReference type="Pfam" id="PF21936">
    <property type="entry name" value="Pcf11_C"/>
    <property type="match status" value="1"/>
</dbReference>
<name>S9PN31_SCHOY</name>
<gene>
    <name evidence="3" type="ORF">SOCG_04315</name>
</gene>
<sequence length="617" mass="68538">MDLIEVDYSSALEDLTFNSKPIIHTLTYVAQENEPYALSVVNALEKHIQKCPPSSKLPALYLLDSISKNIGYPYTLFFGRHLFTTFMNAYTVVEPSLRLKLDQLLGTWKQRSPNSSSPDSVFPPNVTGKIENALIKYKSSFLRHQSPLLSVTTNPTYPNTNVRMPYGSTYPGPVDLTGSGAPTPVNQVLTLENLLADVARMIITEQARCMQNPFDGLAKKRVEILSQLQHVLSTSNLPYEQLLVIKKQLTSLETPKSSSQPSISPYVNPQPASVFPASQTPELLPHASHNLAPTSYTSTPILPPQSAYPYRGPVSNTSPPPPASVGAGNPANNLTREESESINSLFANLQAAGLVSPKNSPPPVFNGPSSFTSPISEIDLSKPSLSTPHPELATLLYNSYPNQCANCGRRYANDPESRKELDQHFDWHFRINKRIRESSLHGINRCWFITEEEWIQNDEKEDLVTETAAELEEQKQKQLESIRSQYVLTPLDPIVASQPCPVCQEKFRSVWHEEAEMWVYMNAVEKEGRICHATCLQELEQTKNSKDSSSTTTSHVQPSSDNFVKSTTNGAPPQADVQSLLQGIDVQGILQAIGKRKERDESVDTTPPKAVKQEQNE</sequence>
<dbReference type="SUPFAM" id="SSF48464">
    <property type="entry name" value="ENTH/VHS domain"/>
    <property type="match status" value="1"/>
</dbReference>
<proteinExistence type="predicted"/>
<dbReference type="OrthoDB" id="2129491at2759"/>
<dbReference type="PANTHER" id="PTHR15921:SF3">
    <property type="entry name" value="PRE-MRNA CLEAVAGE COMPLEX 2 PROTEIN PCF11"/>
    <property type="match status" value="1"/>
</dbReference>
<keyword evidence="4" id="KW-1185">Reference proteome</keyword>
<dbReference type="GO" id="GO:0003729">
    <property type="term" value="F:mRNA binding"/>
    <property type="evidence" value="ECO:0007669"/>
    <property type="project" value="InterPro"/>
</dbReference>
<dbReference type="GO" id="GO:0099122">
    <property type="term" value="F:RNA polymerase II C-terminal domain binding"/>
    <property type="evidence" value="ECO:0007669"/>
    <property type="project" value="EnsemblFungi"/>
</dbReference>
<dbReference type="RefSeq" id="XP_013020611.1">
    <property type="nucleotide sequence ID" value="XM_013165157.1"/>
</dbReference>
<dbReference type="InterPro" id="IPR047415">
    <property type="entry name" value="Pcf11_CID"/>
</dbReference>
<feature type="region of interest" description="Disordered" evidence="1">
    <location>
        <begin position="592"/>
        <end position="617"/>
    </location>
</feature>
<evidence type="ECO:0000313" key="4">
    <source>
        <dbReference type="Proteomes" id="UP000016088"/>
    </source>
</evidence>
<dbReference type="InterPro" id="IPR054127">
    <property type="entry name" value="Pcf11_C"/>
</dbReference>
<dbReference type="GeneID" id="25033279"/>
<dbReference type="EMBL" id="KE503208">
    <property type="protein sequence ID" value="EPX70641.1"/>
    <property type="molecule type" value="Genomic_DNA"/>
</dbReference>
<dbReference type="HOGENOM" id="CLU_015606_0_0_1"/>
<dbReference type="GO" id="GO:0031124">
    <property type="term" value="P:mRNA 3'-end processing"/>
    <property type="evidence" value="ECO:0007669"/>
    <property type="project" value="InterPro"/>
</dbReference>
<dbReference type="InterPro" id="IPR045154">
    <property type="entry name" value="PCF11-like"/>
</dbReference>
<evidence type="ECO:0000313" key="3">
    <source>
        <dbReference type="EMBL" id="EPX70641.1"/>
    </source>
</evidence>
<evidence type="ECO:0000256" key="1">
    <source>
        <dbReference type="SAM" id="MobiDB-lite"/>
    </source>
</evidence>
<dbReference type="Pfam" id="PF04818">
    <property type="entry name" value="CID"/>
    <property type="match status" value="1"/>
</dbReference>
<dbReference type="InterPro" id="IPR008942">
    <property type="entry name" value="ENTH_VHS"/>
</dbReference>
<dbReference type="InterPro" id="IPR006569">
    <property type="entry name" value="CID_dom"/>
</dbReference>
<protein>
    <submittedName>
        <fullName evidence="3">Cleavage and polyadenylation specificity factor</fullName>
    </submittedName>
</protein>
<dbReference type="eggNOG" id="KOG2071">
    <property type="taxonomic scope" value="Eukaryota"/>
</dbReference>
<dbReference type="PANTHER" id="PTHR15921">
    <property type="entry name" value="PRE-MRNA CLEAVAGE COMPLEX II"/>
    <property type="match status" value="1"/>
</dbReference>
<evidence type="ECO:0000259" key="2">
    <source>
        <dbReference type="PROSITE" id="PS51391"/>
    </source>
</evidence>
<dbReference type="GO" id="GO:0006369">
    <property type="term" value="P:termination of RNA polymerase II transcription"/>
    <property type="evidence" value="ECO:0007669"/>
    <property type="project" value="InterPro"/>
</dbReference>
<feature type="region of interest" description="Disordered" evidence="1">
    <location>
        <begin position="254"/>
        <end position="278"/>
    </location>
</feature>
<dbReference type="Proteomes" id="UP000016088">
    <property type="component" value="Unassembled WGS sequence"/>
</dbReference>
<dbReference type="AlphaFoldDB" id="S9PN31"/>
<feature type="compositionally biased region" description="Polar residues" evidence="1">
    <location>
        <begin position="555"/>
        <end position="580"/>
    </location>
</feature>
<dbReference type="Gene3D" id="1.25.40.90">
    <property type="match status" value="1"/>
</dbReference>
<dbReference type="CDD" id="cd16982">
    <property type="entry name" value="CID_Pcf11"/>
    <property type="match status" value="1"/>
</dbReference>
<feature type="domain" description="CID" evidence="2">
    <location>
        <begin position="1"/>
        <end position="138"/>
    </location>
</feature>
<dbReference type="GO" id="GO:0000785">
    <property type="term" value="C:chromatin"/>
    <property type="evidence" value="ECO:0007669"/>
    <property type="project" value="EnsemblFungi"/>
</dbReference>
<accession>S9PN31</accession>
<dbReference type="FunFam" id="1.25.40.90:FF:000016">
    <property type="entry name" value="mRNA cleavage factor complex component Pcf11"/>
    <property type="match status" value="1"/>
</dbReference>
<dbReference type="GO" id="GO:0033620">
    <property type="term" value="C:Mei2 nuclear dot complex"/>
    <property type="evidence" value="ECO:0007669"/>
    <property type="project" value="EnsemblFungi"/>
</dbReference>
<organism evidence="3 4">
    <name type="scientific">Schizosaccharomyces octosporus (strain yFS286)</name>
    <name type="common">Fission yeast</name>
    <name type="synonym">Octosporomyces octosporus</name>
    <dbReference type="NCBI Taxonomy" id="483514"/>
    <lineage>
        <taxon>Eukaryota</taxon>
        <taxon>Fungi</taxon>
        <taxon>Dikarya</taxon>
        <taxon>Ascomycota</taxon>
        <taxon>Taphrinomycotina</taxon>
        <taxon>Schizosaccharomycetes</taxon>
        <taxon>Schizosaccharomycetales</taxon>
        <taxon>Schizosaccharomycetaceae</taxon>
        <taxon>Schizosaccharomyces</taxon>
    </lineage>
</organism>
<reference evidence="3 4" key="1">
    <citation type="journal article" date="2011" name="Science">
        <title>Comparative functional genomics of the fission yeasts.</title>
        <authorList>
            <person name="Rhind N."/>
            <person name="Chen Z."/>
            <person name="Yassour M."/>
            <person name="Thompson D.A."/>
            <person name="Haas B.J."/>
            <person name="Habib N."/>
            <person name="Wapinski I."/>
            <person name="Roy S."/>
            <person name="Lin M.F."/>
            <person name="Heiman D.I."/>
            <person name="Young S.K."/>
            <person name="Furuya K."/>
            <person name="Guo Y."/>
            <person name="Pidoux A."/>
            <person name="Chen H.M."/>
            <person name="Robbertse B."/>
            <person name="Goldberg J.M."/>
            <person name="Aoki K."/>
            <person name="Bayne E.H."/>
            <person name="Berlin A.M."/>
            <person name="Desjardins C.A."/>
            <person name="Dobbs E."/>
            <person name="Dukaj L."/>
            <person name="Fan L."/>
            <person name="FitzGerald M.G."/>
            <person name="French C."/>
            <person name="Gujja S."/>
            <person name="Hansen K."/>
            <person name="Keifenheim D."/>
            <person name="Levin J.Z."/>
            <person name="Mosher R.A."/>
            <person name="Mueller C.A."/>
            <person name="Pfiffner J."/>
            <person name="Priest M."/>
            <person name="Russ C."/>
            <person name="Smialowska A."/>
            <person name="Swoboda P."/>
            <person name="Sykes S.M."/>
            <person name="Vaughn M."/>
            <person name="Vengrova S."/>
            <person name="Yoder R."/>
            <person name="Zeng Q."/>
            <person name="Allshire R."/>
            <person name="Baulcombe D."/>
            <person name="Birren B.W."/>
            <person name="Brown W."/>
            <person name="Ekwall K."/>
            <person name="Kellis M."/>
            <person name="Leatherwood J."/>
            <person name="Levin H."/>
            <person name="Margalit H."/>
            <person name="Martienssen R."/>
            <person name="Nieduszynski C.A."/>
            <person name="Spatafora J.W."/>
            <person name="Friedman N."/>
            <person name="Dalgaard J.Z."/>
            <person name="Baumann P."/>
            <person name="Niki H."/>
            <person name="Regev A."/>
            <person name="Nusbaum C."/>
        </authorList>
    </citation>
    <scope>NUCLEOTIDE SEQUENCE [LARGE SCALE GENOMIC DNA]</scope>
    <source>
        <strain evidence="4">yFS286</strain>
    </source>
</reference>
<dbReference type="PROSITE" id="PS51391">
    <property type="entry name" value="CID"/>
    <property type="match status" value="1"/>
</dbReference>
<dbReference type="GO" id="GO:0071920">
    <property type="term" value="C:cleavage body"/>
    <property type="evidence" value="ECO:0007669"/>
    <property type="project" value="EnsemblFungi"/>
</dbReference>